<dbReference type="AlphaFoldDB" id="A0A286AA65"/>
<dbReference type="EMBL" id="OCMT01000003">
    <property type="protein sequence ID" value="SOD18800.1"/>
    <property type="molecule type" value="Genomic_DNA"/>
</dbReference>
<dbReference type="InterPro" id="IPR007712">
    <property type="entry name" value="RelE/ParE_toxin"/>
</dbReference>
<keyword evidence="2" id="KW-0540">Nuclease</keyword>
<keyword evidence="2" id="KW-0378">Hydrolase</keyword>
<dbReference type="InterPro" id="IPR052747">
    <property type="entry name" value="TA_system_RelE_toxin"/>
</dbReference>
<accession>A0A286AA65</accession>
<keyword evidence="1" id="KW-1277">Toxin-antitoxin system</keyword>
<organism evidence="2 3">
    <name type="scientific">Pedobacter xixiisoli</name>
    <dbReference type="NCBI Taxonomy" id="1476464"/>
    <lineage>
        <taxon>Bacteria</taxon>
        <taxon>Pseudomonadati</taxon>
        <taxon>Bacteroidota</taxon>
        <taxon>Sphingobacteriia</taxon>
        <taxon>Sphingobacteriales</taxon>
        <taxon>Sphingobacteriaceae</taxon>
        <taxon>Pedobacter</taxon>
    </lineage>
</organism>
<sequence length="88" mass="10711">MVVQYNKKFLKDLSSLPKKDRDKIENFVFDEINQYNSSSEINKLEKLSGYQHYYKIRFGNFRIGIKLENESLTFERVLHRKEIYKLFP</sequence>
<dbReference type="RefSeq" id="WP_097132995.1">
    <property type="nucleotide sequence ID" value="NZ_OCMT01000003.1"/>
</dbReference>
<dbReference type="OrthoDB" id="5570653at2"/>
<reference evidence="3" key="1">
    <citation type="submission" date="2017-09" db="EMBL/GenBank/DDBJ databases">
        <authorList>
            <person name="Varghese N."/>
            <person name="Submissions S."/>
        </authorList>
    </citation>
    <scope>NUCLEOTIDE SEQUENCE [LARGE SCALE GENOMIC DNA]</scope>
    <source>
        <strain evidence="3">CGMCC 1.12803</strain>
    </source>
</reference>
<dbReference type="PANTHER" id="PTHR38813:SF1">
    <property type="entry name" value="TOXIN RELE1-RELATED"/>
    <property type="match status" value="1"/>
</dbReference>
<proteinExistence type="predicted"/>
<protein>
    <submittedName>
        <fullName evidence="2">mRNA-degrading endonuclease RelE, toxin component of the RelBE toxin-antitoxin system</fullName>
    </submittedName>
</protein>
<dbReference type="Pfam" id="PF05016">
    <property type="entry name" value="ParE_toxin"/>
    <property type="match status" value="1"/>
</dbReference>
<evidence type="ECO:0000313" key="3">
    <source>
        <dbReference type="Proteomes" id="UP000219281"/>
    </source>
</evidence>
<name>A0A286AA65_9SPHI</name>
<evidence type="ECO:0000313" key="2">
    <source>
        <dbReference type="EMBL" id="SOD18800.1"/>
    </source>
</evidence>
<dbReference type="PANTHER" id="PTHR38813">
    <property type="match status" value="1"/>
</dbReference>
<dbReference type="Proteomes" id="UP000219281">
    <property type="component" value="Unassembled WGS sequence"/>
</dbReference>
<dbReference type="SUPFAM" id="SSF143011">
    <property type="entry name" value="RelE-like"/>
    <property type="match status" value="1"/>
</dbReference>
<keyword evidence="2" id="KW-0255">Endonuclease</keyword>
<dbReference type="Gene3D" id="3.30.2310.20">
    <property type="entry name" value="RelE-like"/>
    <property type="match status" value="1"/>
</dbReference>
<keyword evidence="3" id="KW-1185">Reference proteome</keyword>
<dbReference type="InterPro" id="IPR035093">
    <property type="entry name" value="RelE/ParE_toxin_dom_sf"/>
</dbReference>
<evidence type="ECO:0000256" key="1">
    <source>
        <dbReference type="ARBA" id="ARBA00022649"/>
    </source>
</evidence>
<dbReference type="GO" id="GO:0004519">
    <property type="term" value="F:endonuclease activity"/>
    <property type="evidence" value="ECO:0007669"/>
    <property type="project" value="UniProtKB-KW"/>
</dbReference>
<gene>
    <name evidence="2" type="ORF">SAMN06297358_3192</name>
</gene>